<organism evidence="1 2">
    <name type="scientific">Huiozyma naganishii (strain ATCC MYA-139 / BCRC 22969 / CBS 8797 / KCTC 17520 / NBRC 10181 / NCYC 3082 / Yp74L-3)</name>
    <name type="common">Yeast</name>
    <name type="synonym">Kazachstania naganishii</name>
    <dbReference type="NCBI Taxonomy" id="1071383"/>
    <lineage>
        <taxon>Eukaryota</taxon>
        <taxon>Fungi</taxon>
        <taxon>Dikarya</taxon>
        <taxon>Ascomycota</taxon>
        <taxon>Saccharomycotina</taxon>
        <taxon>Saccharomycetes</taxon>
        <taxon>Saccharomycetales</taxon>
        <taxon>Saccharomycetaceae</taxon>
        <taxon>Huiozyma</taxon>
    </lineage>
</organism>
<dbReference type="HOGENOM" id="CLU_1008529_0_0_1"/>
<proteinExistence type="predicted"/>
<keyword evidence="2" id="KW-1185">Reference proteome</keyword>
<reference evidence="1 2" key="1">
    <citation type="journal article" date="2011" name="Proc. Natl. Acad. Sci. U.S.A.">
        <title>Evolutionary erosion of yeast sex chromosomes by mating-type switching accidents.</title>
        <authorList>
            <person name="Gordon J.L."/>
            <person name="Armisen D."/>
            <person name="Proux-Wera E."/>
            <person name="Oheigeartaigh S.S."/>
            <person name="Byrne K.P."/>
            <person name="Wolfe K.H."/>
        </authorList>
    </citation>
    <scope>NUCLEOTIDE SEQUENCE [LARGE SCALE GENOMIC DNA]</scope>
    <source>
        <strain evidence="2">ATCC MYA-139 / BCRC 22969 / CBS 8797 / CCRC 22969 / KCTC 17520 / NBRC 10181 / NCYC 3082</strain>
    </source>
</reference>
<evidence type="ECO:0000313" key="2">
    <source>
        <dbReference type="Proteomes" id="UP000006310"/>
    </source>
</evidence>
<dbReference type="OrthoDB" id="3980787at2759"/>
<reference evidence="2" key="2">
    <citation type="submission" date="2012-08" db="EMBL/GenBank/DDBJ databases">
        <title>Genome sequence of Kazachstania naganishii.</title>
        <authorList>
            <person name="Gordon J.L."/>
            <person name="Armisen D."/>
            <person name="Proux-Wera E."/>
            <person name="OhEigeartaigh S.S."/>
            <person name="Byrne K.P."/>
            <person name="Wolfe K.H."/>
        </authorList>
    </citation>
    <scope>NUCLEOTIDE SEQUENCE [LARGE SCALE GENOMIC DNA]</scope>
    <source>
        <strain evidence="2">ATCC MYA-139 / BCRC 22969 / CBS 8797 / CCRC 22969 / KCTC 17520 / NBRC 10181 / NCYC 3082</strain>
    </source>
</reference>
<dbReference type="RefSeq" id="XP_022466802.1">
    <property type="nucleotide sequence ID" value="XM_022610513.1"/>
</dbReference>
<dbReference type="EMBL" id="HE978324">
    <property type="protein sequence ID" value="CCK72557.1"/>
    <property type="molecule type" value="Genomic_DNA"/>
</dbReference>
<name>J7S3E3_HUIN7</name>
<dbReference type="AlphaFoldDB" id="J7S3E3"/>
<protein>
    <submittedName>
        <fullName evidence="1">Uncharacterized protein</fullName>
    </submittedName>
</protein>
<dbReference type="GeneID" id="34528324"/>
<evidence type="ECO:0000313" key="1">
    <source>
        <dbReference type="EMBL" id="CCK72557.1"/>
    </source>
</evidence>
<dbReference type="KEGG" id="kng:KNAG_0K01930"/>
<sequence length="276" mass="30863">MVIASGRVFAPLDVNCLGQGRPLAEKSREKRTKGFSELPSARSHGTLRVQAAQLRVHSSKTDRHISIYETMPCAEPAPRETLPSTLPAPLVFVEDYLPDPPQCSPLKKKLSLHDIRSRVCQRDKVPSLRLRSTQSSYDVARGKQHLLQPASGDRTVHQFVHGILGMDPTSALRPSELQRLHYEPLGGPSHGDTPVQRCVVCYTPLFDVSLALAPLHCSETVCEQCADRYESCTAALSEYEFDSTICEDDDESDNRWHFSKELFDQLRSILQHSQST</sequence>
<gene>
    <name evidence="1" type="primary">KNAG0K01930</name>
    <name evidence="1" type="ordered locus">KNAG_0K01930</name>
</gene>
<dbReference type="Proteomes" id="UP000006310">
    <property type="component" value="Chromosome 11"/>
</dbReference>
<accession>J7S3E3</accession>